<proteinExistence type="inferred from homology"/>
<dbReference type="Gene3D" id="1.20.5.110">
    <property type="match status" value="1"/>
</dbReference>
<gene>
    <name evidence="3" type="ORF">RUM43_013131</name>
</gene>
<comment type="similarity">
    <text evidence="1">Belongs to the CCDC53 family.</text>
</comment>
<evidence type="ECO:0008006" key="5">
    <source>
        <dbReference type="Google" id="ProtNLM"/>
    </source>
</evidence>
<dbReference type="Pfam" id="PF10152">
    <property type="entry name" value="CCDC53"/>
    <property type="match status" value="1"/>
</dbReference>
<dbReference type="AlphaFoldDB" id="A0AAN8S013"/>
<dbReference type="PANTHER" id="PTHR13015">
    <property type="entry name" value="PROTEIN AD-016-RELATED"/>
    <property type="match status" value="1"/>
</dbReference>
<comment type="caution">
    <text evidence="3">The sequence shown here is derived from an EMBL/GenBank/DDBJ whole genome shotgun (WGS) entry which is preliminary data.</text>
</comment>
<protein>
    <recommendedName>
        <fullName evidence="5">WASH complex subunit 3</fullName>
    </recommendedName>
</protein>
<dbReference type="GO" id="GO:0071203">
    <property type="term" value="C:WASH complex"/>
    <property type="evidence" value="ECO:0007669"/>
    <property type="project" value="InterPro"/>
</dbReference>
<dbReference type="PANTHER" id="PTHR13015:SF0">
    <property type="entry name" value="WASH COMPLEX SUBUNIT 3"/>
    <property type="match status" value="1"/>
</dbReference>
<evidence type="ECO:0000313" key="3">
    <source>
        <dbReference type="EMBL" id="KAK6618740.1"/>
    </source>
</evidence>
<evidence type="ECO:0000256" key="1">
    <source>
        <dbReference type="ARBA" id="ARBA00006290"/>
    </source>
</evidence>
<organism evidence="3 4">
    <name type="scientific">Polyplax serrata</name>
    <name type="common">Common mouse louse</name>
    <dbReference type="NCBI Taxonomy" id="468196"/>
    <lineage>
        <taxon>Eukaryota</taxon>
        <taxon>Metazoa</taxon>
        <taxon>Ecdysozoa</taxon>
        <taxon>Arthropoda</taxon>
        <taxon>Hexapoda</taxon>
        <taxon>Insecta</taxon>
        <taxon>Pterygota</taxon>
        <taxon>Neoptera</taxon>
        <taxon>Paraneoptera</taxon>
        <taxon>Psocodea</taxon>
        <taxon>Troctomorpha</taxon>
        <taxon>Phthiraptera</taxon>
        <taxon>Anoplura</taxon>
        <taxon>Polyplacidae</taxon>
        <taxon>Polyplax</taxon>
    </lineage>
</organism>
<feature type="region of interest" description="Disordered" evidence="2">
    <location>
        <begin position="76"/>
        <end position="133"/>
    </location>
</feature>
<feature type="compositionally biased region" description="Basic and acidic residues" evidence="2">
    <location>
        <begin position="83"/>
        <end position="107"/>
    </location>
</feature>
<dbReference type="GO" id="GO:0030041">
    <property type="term" value="P:actin filament polymerization"/>
    <property type="evidence" value="ECO:0007669"/>
    <property type="project" value="TreeGrafter"/>
</dbReference>
<accession>A0AAN8S013</accession>
<reference evidence="3 4" key="1">
    <citation type="submission" date="2023-10" db="EMBL/GenBank/DDBJ databases">
        <title>Genomes of two closely related lineages of the louse Polyplax serrata with different host specificities.</title>
        <authorList>
            <person name="Martinu J."/>
            <person name="Tarabai H."/>
            <person name="Stefka J."/>
            <person name="Hypsa V."/>
        </authorList>
    </citation>
    <scope>NUCLEOTIDE SEQUENCE [LARGE SCALE GENOMIC DNA]</scope>
    <source>
        <strain evidence="3">HR10_N</strain>
    </source>
</reference>
<dbReference type="InterPro" id="IPR019309">
    <property type="entry name" value="WASHC3"/>
</dbReference>
<evidence type="ECO:0000256" key="2">
    <source>
        <dbReference type="SAM" id="MobiDB-lite"/>
    </source>
</evidence>
<dbReference type="Proteomes" id="UP001372834">
    <property type="component" value="Unassembled WGS sequence"/>
</dbReference>
<dbReference type="EMBL" id="JAWJWE010000041">
    <property type="protein sequence ID" value="KAK6618740.1"/>
    <property type="molecule type" value="Genomic_DNA"/>
</dbReference>
<name>A0AAN8S013_POLSC</name>
<sequence length="176" mass="19729">MNVEELSIIGPNVDLETVNAINKKRLLAFVNHFIVNTTQFLNNLSKSCEYGLMTLENKIQKLETSIVMLESKLNSVPGLGDDGPVRSKPVESVKVEENESKEEKVEETPIGDNEVQQEINSESESGKTKEKEPLDPAYMKYVKMLQFGVPGPAVKLKLVQENVPDSLHELILNYNK</sequence>
<feature type="compositionally biased region" description="Basic and acidic residues" evidence="2">
    <location>
        <begin position="124"/>
        <end position="133"/>
    </location>
</feature>
<evidence type="ECO:0000313" key="4">
    <source>
        <dbReference type="Proteomes" id="UP001372834"/>
    </source>
</evidence>
<dbReference type="GO" id="GO:0006887">
    <property type="term" value="P:exocytosis"/>
    <property type="evidence" value="ECO:0007669"/>
    <property type="project" value="TreeGrafter"/>
</dbReference>